<proteinExistence type="predicted"/>
<evidence type="ECO:0000313" key="2">
    <source>
        <dbReference type="EMBL" id="MDT0382372.1"/>
    </source>
</evidence>
<comment type="caution">
    <text evidence="2">The sequence shown here is derived from an EMBL/GenBank/DDBJ whole genome shotgun (WGS) entry which is preliminary data.</text>
</comment>
<feature type="signal peptide" evidence="1">
    <location>
        <begin position="1"/>
        <end position="29"/>
    </location>
</feature>
<evidence type="ECO:0000313" key="3">
    <source>
        <dbReference type="Proteomes" id="UP001183414"/>
    </source>
</evidence>
<dbReference type="EMBL" id="JAVREQ010000035">
    <property type="protein sequence ID" value="MDT0382372.1"/>
    <property type="molecule type" value="Genomic_DNA"/>
</dbReference>
<dbReference type="RefSeq" id="WP_311675964.1">
    <property type="nucleotide sequence ID" value="NZ_JAVREQ010000035.1"/>
</dbReference>
<dbReference type="PROSITE" id="PS51257">
    <property type="entry name" value="PROKAR_LIPOPROTEIN"/>
    <property type="match status" value="1"/>
</dbReference>
<feature type="chain" id="PRO_5045646398" description="Secreted protein" evidence="1">
    <location>
        <begin position="30"/>
        <end position="142"/>
    </location>
</feature>
<organism evidence="2 3">
    <name type="scientific">Streptomyces hazeniae</name>
    <dbReference type="NCBI Taxonomy" id="3075538"/>
    <lineage>
        <taxon>Bacteria</taxon>
        <taxon>Bacillati</taxon>
        <taxon>Actinomycetota</taxon>
        <taxon>Actinomycetes</taxon>
        <taxon>Kitasatosporales</taxon>
        <taxon>Streptomycetaceae</taxon>
        <taxon>Streptomyces</taxon>
    </lineage>
</organism>
<evidence type="ECO:0008006" key="4">
    <source>
        <dbReference type="Google" id="ProtNLM"/>
    </source>
</evidence>
<gene>
    <name evidence="2" type="ORF">RM572_26790</name>
</gene>
<dbReference type="Proteomes" id="UP001183414">
    <property type="component" value="Unassembled WGS sequence"/>
</dbReference>
<keyword evidence="3" id="KW-1185">Reference proteome</keyword>
<name>A0ABU2P0U9_9ACTN</name>
<protein>
    <recommendedName>
        <fullName evidence="4">Secreted protein</fullName>
    </recommendedName>
</protein>
<sequence length="142" mass="15625">MLRNATRVLTALAIAAAATLLGPAGTAQAAAYGCNGTQIDSWNNYHNGTRVATTYLYWDGTYNCVAAVKRGDYYGKRSRIAVQAWTDATGYVGEDDGHYLYYANYRFYGKNRCIAVETAMWNFSGSNIVQDHVPPSGWFHCG</sequence>
<keyword evidence="1" id="KW-0732">Signal</keyword>
<evidence type="ECO:0000256" key="1">
    <source>
        <dbReference type="SAM" id="SignalP"/>
    </source>
</evidence>
<reference evidence="3" key="1">
    <citation type="submission" date="2023-07" db="EMBL/GenBank/DDBJ databases">
        <title>30 novel species of actinomycetes from the DSMZ collection.</title>
        <authorList>
            <person name="Nouioui I."/>
        </authorList>
    </citation>
    <scope>NUCLEOTIDE SEQUENCE [LARGE SCALE GENOMIC DNA]</scope>
    <source>
        <strain evidence="3">DSM 42041</strain>
    </source>
</reference>
<accession>A0ABU2P0U9</accession>